<feature type="compositionally biased region" description="Low complexity" evidence="1">
    <location>
        <begin position="744"/>
        <end position="758"/>
    </location>
</feature>
<dbReference type="Proteomes" id="UP000230066">
    <property type="component" value="Unassembled WGS sequence"/>
</dbReference>
<evidence type="ECO:0000313" key="3">
    <source>
        <dbReference type="Proteomes" id="UP000230066"/>
    </source>
</evidence>
<proteinExistence type="predicted"/>
<accession>A0A4E0RAI5</accession>
<feature type="region of interest" description="Disordered" evidence="1">
    <location>
        <begin position="45"/>
        <end position="72"/>
    </location>
</feature>
<reference evidence="2" key="1">
    <citation type="submission" date="2019-03" db="EMBL/GenBank/DDBJ databases">
        <title>Improved annotation for the trematode Fasciola hepatica.</title>
        <authorList>
            <person name="Choi Y.-J."/>
            <person name="Martin J."/>
            <person name="Mitreva M."/>
        </authorList>
    </citation>
    <scope>NUCLEOTIDE SEQUENCE [LARGE SCALE GENOMIC DNA]</scope>
</reference>
<organism evidence="2 3">
    <name type="scientific">Fasciola hepatica</name>
    <name type="common">Liver fluke</name>
    <dbReference type="NCBI Taxonomy" id="6192"/>
    <lineage>
        <taxon>Eukaryota</taxon>
        <taxon>Metazoa</taxon>
        <taxon>Spiralia</taxon>
        <taxon>Lophotrochozoa</taxon>
        <taxon>Platyhelminthes</taxon>
        <taxon>Trematoda</taxon>
        <taxon>Digenea</taxon>
        <taxon>Plagiorchiida</taxon>
        <taxon>Echinostomata</taxon>
        <taxon>Echinostomatoidea</taxon>
        <taxon>Fasciolidae</taxon>
        <taxon>Fasciola</taxon>
    </lineage>
</organism>
<feature type="compositionally biased region" description="Polar residues" evidence="1">
    <location>
        <begin position="185"/>
        <end position="211"/>
    </location>
</feature>
<name>A0A4E0RAI5_FASHE</name>
<feature type="region of interest" description="Disordered" evidence="1">
    <location>
        <begin position="834"/>
        <end position="873"/>
    </location>
</feature>
<gene>
    <name evidence="2" type="ORF">D915_005915</name>
</gene>
<feature type="region of interest" description="Disordered" evidence="1">
    <location>
        <begin position="610"/>
        <end position="773"/>
    </location>
</feature>
<feature type="region of interest" description="Disordered" evidence="1">
    <location>
        <begin position="154"/>
        <end position="211"/>
    </location>
</feature>
<evidence type="ECO:0000256" key="1">
    <source>
        <dbReference type="SAM" id="MobiDB-lite"/>
    </source>
</evidence>
<comment type="caution">
    <text evidence="2">The sequence shown here is derived from an EMBL/GenBank/DDBJ whole genome shotgun (WGS) entry which is preliminary data.</text>
</comment>
<dbReference type="EMBL" id="JXXN02002374">
    <property type="protein sequence ID" value="THD23041.1"/>
    <property type="molecule type" value="Genomic_DNA"/>
</dbReference>
<dbReference type="AlphaFoldDB" id="A0A4E0RAI5"/>
<feature type="compositionally biased region" description="Basic and acidic residues" evidence="1">
    <location>
        <begin position="154"/>
        <end position="163"/>
    </location>
</feature>
<sequence length="1004" mass="111871">MNKPCDIYGTEYIPQRRSASAIEKKSPPIRTRYVTELKLNLRKGRAQRVSRNWPPGLMEQDSQSDDHGEHTDPEDVQVKAILCRASSSTDNQDQITTGCVSQIGRDVIQFVTPTAKSKGNKREKVDSKLGLLNSGNSAEFVEDYQKTVNECAVERETGRESKRSVNTPGQMGPLTFSTESKRTSDTQTSVQDEQRLGASSTQTAAQTNVSPGSFSISSLRQGLQMSHSETQASPTTLKKEIDWPNYSVKNTEFNKFMQEMALNNIHSVLSEANRELCFDEPSVTSACTLIRSSVAEEPSMHTLAECVSTTTVISPMAGKTSRGTQSEQLEQVKAVRDMEIQTGLAEIPEELSQDISLNEASSLSNEVFVIPILTNSAGVQSGPMIVLLPNSLHKQFSVEEGTRFTFGVCVMVETDKKFTTNRINSPFPLNRDVPITSRLPLPTNGLIQGKWTQDVNRDSNDLTLGNRHTMEQDRFVSPSPSSYLILPPVQNFARNSDSPSLAASASDSGRYWHNPINLTGATAAGLTPIPDQITPPRKSLYRLVRENISSVSNKTQRPIVHASKLPHLATSIPGLEFRSEVNQPNRDFVKDLCQDETGNRECYGVVYQDESQTNQLRPERESYKSMENMQPSSTQKTGFLSPSQHNKDVVFVERSSSQNSSLDSTRTDYDQNYMRIKLNSRHQTSGDSMEPQAGRNGGKTFSERPMRSNSEGSLGQFDARPDYSTYQKQMRRSSGWRPSEPRRSVSPSAPVPPCVTTTQLSRNAQDQEIDRNAWNTSLQRRLFSPARTDLRETASRAHETSTGSRLGGRATHNVAPSRNYRLVSHGRTIPTVRDTSDRKRMASQISSGKPNSLFPHDPRMEGRNDKSKQTTDRSRMGIKMISSDHSAVRSRFGSLTVPRTISGTEQNEFEVERVFELNQYDDLVKSHLNAADRRIKAVALKNGCRIRITGPFTKPDTSLCGAANRGKTLYNCHIAGPSEDRIGKCVNFLKETFPNSFLRTNWRV</sequence>
<protein>
    <submittedName>
        <fullName evidence="2">Uncharacterized protein</fullName>
    </submittedName>
</protein>
<feature type="compositionally biased region" description="Polar residues" evidence="1">
    <location>
        <begin position="625"/>
        <end position="644"/>
    </location>
</feature>
<feature type="compositionally biased region" description="Basic and acidic residues" evidence="1">
    <location>
        <begin position="788"/>
        <end position="799"/>
    </location>
</feature>
<feature type="compositionally biased region" description="Basic and acidic residues" evidence="1">
    <location>
        <begin position="856"/>
        <end position="873"/>
    </location>
</feature>
<feature type="compositionally biased region" description="Polar residues" evidence="1">
    <location>
        <begin position="654"/>
        <end position="664"/>
    </location>
</feature>
<feature type="region of interest" description="Disordered" evidence="1">
    <location>
        <begin position="785"/>
        <end position="812"/>
    </location>
</feature>
<evidence type="ECO:0000313" key="2">
    <source>
        <dbReference type="EMBL" id="THD23041.1"/>
    </source>
</evidence>
<keyword evidence="3" id="KW-1185">Reference proteome</keyword>